<organism evidence="5">
    <name type="scientific">Chlamydomonas euryale</name>
    <dbReference type="NCBI Taxonomy" id="1486919"/>
    <lineage>
        <taxon>Eukaryota</taxon>
        <taxon>Viridiplantae</taxon>
        <taxon>Chlorophyta</taxon>
        <taxon>core chlorophytes</taxon>
        <taxon>Chlorophyceae</taxon>
        <taxon>CS clade</taxon>
        <taxon>Chlamydomonadales</taxon>
        <taxon>Chlamydomonadaceae</taxon>
        <taxon>Chlamydomonas</taxon>
    </lineage>
</organism>
<dbReference type="Gene3D" id="3.40.50.150">
    <property type="entry name" value="Vaccinia Virus protein VP39"/>
    <property type="match status" value="1"/>
</dbReference>
<dbReference type="Pfam" id="PF13649">
    <property type="entry name" value="Methyltransf_25"/>
    <property type="match status" value="1"/>
</dbReference>
<protein>
    <recommendedName>
        <fullName evidence="4">Methyltransferase domain-containing protein</fullName>
    </recommendedName>
</protein>
<dbReference type="InterPro" id="IPR041698">
    <property type="entry name" value="Methyltransf_25"/>
</dbReference>
<evidence type="ECO:0000256" key="1">
    <source>
        <dbReference type="ARBA" id="ARBA00008361"/>
    </source>
</evidence>
<evidence type="ECO:0000313" key="5">
    <source>
        <dbReference type="EMBL" id="CAD8287256.1"/>
    </source>
</evidence>
<dbReference type="PANTHER" id="PTHR12176:SF80">
    <property type="entry name" value="EEF1A LYSINE METHYLTRANSFERASE 4"/>
    <property type="match status" value="1"/>
</dbReference>
<dbReference type="EMBL" id="HBEC01015661">
    <property type="protein sequence ID" value="CAD8287256.1"/>
    <property type="molecule type" value="Transcribed_RNA"/>
</dbReference>
<dbReference type="PANTHER" id="PTHR12176">
    <property type="entry name" value="SAM-DEPENDENT METHYLTRANSFERASE SUPERFAMILY PROTEIN"/>
    <property type="match status" value="1"/>
</dbReference>
<keyword evidence="2" id="KW-0489">Methyltransferase</keyword>
<accession>A0A7R9V8G6</accession>
<dbReference type="SUPFAM" id="SSF53335">
    <property type="entry name" value="S-adenosyl-L-methionine-dependent methyltransferases"/>
    <property type="match status" value="1"/>
</dbReference>
<evidence type="ECO:0000256" key="2">
    <source>
        <dbReference type="ARBA" id="ARBA00022603"/>
    </source>
</evidence>
<name>A0A7R9V8G6_9CHLO</name>
<proteinExistence type="inferred from homology"/>
<dbReference type="GO" id="GO:0032259">
    <property type="term" value="P:methylation"/>
    <property type="evidence" value="ECO:0007669"/>
    <property type="project" value="UniProtKB-KW"/>
</dbReference>
<evidence type="ECO:0000256" key="3">
    <source>
        <dbReference type="ARBA" id="ARBA00022679"/>
    </source>
</evidence>
<sequence length="258" mass="28349">MVAYDSAALWDARVSSSRGDGEGDGRGNAPDTDWFCGYDKLLPLISHVLERPRCAVLCIGTGTSTFPEQVYDKGAKQVVVVDASAAAMDAVRSRNAEARTGLTVLCGDVAAQPFPLLPQPTQRFDLVVDKGTVDCLLGARDGWRAAERALRELYERMRTPGTLLLVSHSPPHERMDMLASVPHWHDVQFKMVTATSLDKLVTGAEYTEELSDYPYAVEGWEHMQAARLGLKPEELPRRPADAGIEFAPGTAYVYLLER</sequence>
<comment type="similarity">
    <text evidence="1">Belongs to the methyltransferase superfamily.</text>
</comment>
<reference evidence="5" key="1">
    <citation type="submission" date="2021-01" db="EMBL/GenBank/DDBJ databases">
        <authorList>
            <person name="Corre E."/>
            <person name="Pelletier E."/>
            <person name="Niang G."/>
            <person name="Scheremetjew M."/>
            <person name="Finn R."/>
            <person name="Kale V."/>
            <person name="Holt S."/>
            <person name="Cochrane G."/>
            <person name="Meng A."/>
            <person name="Brown T."/>
            <person name="Cohen L."/>
        </authorList>
    </citation>
    <scope>NUCLEOTIDE SEQUENCE</scope>
    <source>
        <strain evidence="5">CCMP219</strain>
    </source>
</reference>
<feature type="domain" description="Methyltransferase" evidence="4">
    <location>
        <begin position="56"/>
        <end position="141"/>
    </location>
</feature>
<dbReference type="InterPro" id="IPR051419">
    <property type="entry name" value="Lys/N-term_MeTrsfase_sf"/>
</dbReference>
<keyword evidence="3" id="KW-0808">Transferase</keyword>
<dbReference type="GO" id="GO:0008168">
    <property type="term" value="F:methyltransferase activity"/>
    <property type="evidence" value="ECO:0007669"/>
    <property type="project" value="UniProtKB-KW"/>
</dbReference>
<gene>
    <name evidence="5" type="ORF">CEUR00632_LOCUS7295</name>
</gene>
<dbReference type="AlphaFoldDB" id="A0A7R9V8G6"/>
<dbReference type="InterPro" id="IPR029063">
    <property type="entry name" value="SAM-dependent_MTases_sf"/>
</dbReference>
<evidence type="ECO:0000259" key="4">
    <source>
        <dbReference type="Pfam" id="PF13649"/>
    </source>
</evidence>